<proteinExistence type="predicted"/>
<keyword evidence="3" id="KW-1185">Reference proteome</keyword>
<name>A0A834P8V9_VESPE</name>
<evidence type="ECO:0000256" key="1">
    <source>
        <dbReference type="SAM" id="MobiDB-lite"/>
    </source>
</evidence>
<dbReference type="AlphaFoldDB" id="A0A834P8V9"/>
<evidence type="ECO:0000313" key="2">
    <source>
        <dbReference type="EMBL" id="KAF7432296.1"/>
    </source>
</evidence>
<dbReference type="Proteomes" id="UP000600918">
    <property type="component" value="Unassembled WGS sequence"/>
</dbReference>
<comment type="caution">
    <text evidence="2">The sequence shown here is derived from an EMBL/GenBank/DDBJ whole genome shotgun (WGS) entry which is preliminary data.</text>
</comment>
<feature type="region of interest" description="Disordered" evidence="1">
    <location>
        <begin position="59"/>
        <end position="106"/>
    </location>
</feature>
<sequence length="106" mass="11334">MAGECGGGDGDGGGGGWQRHHRHHYTIRTYGSSSTESTTTTLLPAGNIGHIATNMPLLLTTRSPTSDQPPTPPAPSPTRIQKRHQLEVPRVFVASTKRRNELGATH</sequence>
<dbReference type="EMBL" id="JACSDY010000003">
    <property type="protein sequence ID" value="KAF7432296.1"/>
    <property type="molecule type" value="Genomic_DNA"/>
</dbReference>
<accession>A0A834P8V9</accession>
<feature type="compositionally biased region" description="Gly residues" evidence="1">
    <location>
        <begin position="1"/>
        <end position="17"/>
    </location>
</feature>
<feature type="compositionally biased region" description="Pro residues" evidence="1">
    <location>
        <begin position="67"/>
        <end position="76"/>
    </location>
</feature>
<reference evidence="2" key="1">
    <citation type="journal article" date="2020" name="G3 (Bethesda)">
        <title>High-Quality Assemblies for Three Invasive Social Wasps from the &lt;i&gt;Vespula&lt;/i&gt; Genus.</title>
        <authorList>
            <person name="Harrop T.W.R."/>
            <person name="Guhlin J."/>
            <person name="McLaughlin G.M."/>
            <person name="Permina E."/>
            <person name="Stockwell P."/>
            <person name="Gilligan J."/>
            <person name="Le Lec M.F."/>
            <person name="Gruber M.A.M."/>
            <person name="Quinn O."/>
            <person name="Lovegrove M."/>
            <person name="Duncan E.J."/>
            <person name="Remnant E.J."/>
            <person name="Van Eeckhoven J."/>
            <person name="Graham B."/>
            <person name="Knapp R.A."/>
            <person name="Langford K.W."/>
            <person name="Kronenberg Z."/>
            <person name="Press M.O."/>
            <person name="Eacker S.M."/>
            <person name="Wilson-Rankin E.E."/>
            <person name="Purcell J."/>
            <person name="Lester P.J."/>
            <person name="Dearden P.K."/>
        </authorList>
    </citation>
    <scope>NUCLEOTIDE SEQUENCE</scope>
    <source>
        <strain evidence="2">Volc-1</strain>
    </source>
</reference>
<organism evidence="2 3">
    <name type="scientific">Vespula pensylvanica</name>
    <name type="common">Western yellow jacket</name>
    <name type="synonym">Wasp</name>
    <dbReference type="NCBI Taxonomy" id="30213"/>
    <lineage>
        <taxon>Eukaryota</taxon>
        <taxon>Metazoa</taxon>
        <taxon>Ecdysozoa</taxon>
        <taxon>Arthropoda</taxon>
        <taxon>Hexapoda</taxon>
        <taxon>Insecta</taxon>
        <taxon>Pterygota</taxon>
        <taxon>Neoptera</taxon>
        <taxon>Endopterygota</taxon>
        <taxon>Hymenoptera</taxon>
        <taxon>Apocrita</taxon>
        <taxon>Aculeata</taxon>
        <taxon>Vespoidea</taxon>
        <taxon>Vespidae</taxon>
        <taxon>Vespinae</taxon>
        <taxon>Vespula</taxon>
    </lineage>
</organism>
<protein>
    <submittedName>
        <fullName evidence="2">Uncharacterized protein</fullName>
    </submittedName>
</protein>
<feature type="region of interest" description="Disordered" evidence="1">
    <location>
        <begin position="1"/>
        <end position="20"/>
    </location>
</feature>
<gene>
    <name evidence="2" type="ORF">H0235_005220</name>
</gene>
<evidence type="ECO:0000313" key="3">
    <source>
        <dbReference type="Proteomes" id="UP000600918"/>
    </source>
</evidence>